<dbReference type="EMBL" id="JANHOG010000195">
    <property type="protein sequence ID" value="KAJ3556973.1"/>
    <property type="molecule type" value="Genomic_DNA"/>
</dbReference>
<gene>
    <name evidence="1" type="ORF">NM688_g1730</name>
</gene>
<keyword evidence="2" id="KW-1185">Reference proteome</keyword>
<accession>A0ACC1TAP2</accession>
<evidence type="ECO:0000313" key="1">
    <source>
        <dbReference type="EMBL" id="KAJ3556973.1"/>
    </source>
</evidence>
<evidence type="ECO:0000313" key="2">
    <source>
        <dbReference type="Proteomes" id="UP001148662"/>
    </source>
</evidence>
<dbReference type="Proteomes" id="UP001148662">
    <property type="component" value="Unassembled WGS sequence"/>
</dbReference>
<protein>
    <submittedName>
        <fullName evidence="1">Uncharacterized protein</fullName>
    </submittedName>
</protein>
<organism evidence="1 2">
    <name type="scientific">Phlebia brevispora</name>
    <dbReference type="NCBI Taxonomy" id="194682"/>
    <lineage>
        <taxon>Eukaryota</taxon>
        <taxon>Fungi</taxon>
        <taxon>Dikarya</taxon>
        <taxon>Basidiomycota</taxon>
        <taxon>Agaricomycotina</taxon>
        <taxon>Agaricomycetes</taxon>
        <taxon>Polyporales</taxon>
        <taxon>Meruliaceae</taxon>
        <taxon>Phlebia</taxon>
    </lineage>
</organism>
<name>A0ACC1TAP2_9APHY</name>
<comment type="caution">
    <text evidence="1">The sequence shown here is derived from an EMBL/GenBank/DDBJ whole genome shotgun (WGS) entry which is preliminary data.</text>
</comment>
<sequence>MTSLRRMNKSHKVPNVKLRPALPSTSSRPRKTASHDSGFESEYEACYVDTCPRPFRGVVLCATGIEDKTTIFKQAIELGAQPLSDLTDKVTHVLAVEPGSAKYKCAIEYKIPIMHPSWISESYDVWLRGDDVDFEESVKAHRLPTFCGVVLCISGIEDEATRVKIHKLVTQEGGEYVKDITRPVKVTHLLCSSGIKEGSEKDAEMNPLTIYRKPRRELEPTPDPELLQPLSVADSTHRSQQKDASKPTADDSLYDQDEDGPVLAAPLPAVTMQAWESMLKSRGFERRGSNFFVSQGGYQQARGSSSNVIPERRGLKRSATEIPRDDAQQPRLLSSFGRTDSFAQPAKGKEPEGPRQPQLFRRAATLMDITSRMTSSGATAPVSKEAPATSPSRAPLPLAESAVPVEAQPVTSPHNDEPRKPLDNVTIRAVGEVWRADVRDAIEKLGGRLVPEDSDELVNYIVVRLVSGSKLYRDESDEQERPKYRTECWLERCLNEERICAADEHVLFIPLKIETPVPGAELVKLNYTGLNNEELCWVKRLSRVLGFTIPETFSRHSTHLLCPSRSGIKFEKAQEWGVTVIDMSWLTDIAVTGVIASSSSGRKSPEDPSVEIPARPEADGSDKMTRVEDHDYTMADITNNDVLPAEPPVHANPREARSIGEGGQPADTLVPNGLLGLGGPDTAARELSEPVLTQPAEDSISVSHSDVRTGTPNVNHQMSLAELRRDMKTTCIPSSETPSPVKAPSKPPSPVKLDTKAAAGLLDSITSLVKRPSAEDDDADRRPKRARPTSRSMSAAVEAEQSTVRETAPVPAPSLPDPSRHIFDPFPHDGASQLIGAAGRQDESMCVTYEDPAQRTERLRLMKLMEAKDGSQEKEVWQVEGPSTTETQGSGSSKGKRKSQRKAPARRRTRAS</sequence>
<proteinExistence type="predicted"/>
<reference evidence="1" key="1">
    <citation type="submission" date="2022-07" db="EMBL/GenBank/DDBJ databases">
        <title>Genome Sequence of Phlebia brevispora.</title>
        <authorList>
            <person name="Buettner E."/>
        </authorList>
    </citation>
    <scope>NUCLEOTIDE SEQUENCE</scope>
    <source>
        <strain evidence="1">MPL23</strain>
    </source>
</reference>